<feature type="non-terminal residue" evidence="1">
    <location>
        <position position="1"/>
    </location>
</feature>
<protein>
    <submittedName>
        <fullName evidence="1">Uncharacterized protein</fullName>
    </submittedName>
</protein>
<reference evidence="2" key="1">
    <citation type="journal article" date="2019" name="Int. J. Syst. Evol. Microbiol.">
        <title>The Global Catalogue of Microorganisms (GCM) 10K type strain sequencing project: providing services to taxonomists for standard genome sequencing and annotation.</title>
        <authorList>
            <consortium name="The Broad Institute Genomics Platform"/>
            <consortium name="The Broad Institute Genome Sequencing Center for Infectious Disease"/>
            <person name="Wu L."/>
            <person name="Ma J."/>
        </authorList>
    </citation>
    <scope>NUCLEOTIDE SEQUENCE [LARGE SCALE GENOMIC DNA]</scope>
    <source>
        <strain evidence="2">CECT 7806</strain>
    </source>
</reference>
<proteinExistence type="predicted"/>
<keyword evidence="2" id="KW-1185">Reference proteome</keyword>
<dbReference type="Proteomes" id="UP001244297">
    <property type="component" value="Unassembled WGS sequence"/>
</dbReference>
<evidence type="ECO:0000313" key="1">
    <source>
        <dbReference type="EMBL" id="MDN3571423.1"/>
    </source>
</evidence>
<name>A0ABT8AQ69_9HYPH</name>
<sequence>APAQPARRPAVAAAVTGRIALDTISTDIAKMIEHRTAVDLWERYRRGEPNLFDPRIYTPQGRATFAEIQRRYRTDTEFRRSVDRYVSEFERLLGDVVKNDSDAKRTDAYLTSETGKVYTMLAHASGRFDGA</sequence>
<organism evidence="1 2">
    <name type="scientific">Methylobacterium longum</name>
    <dbReference type="NCBI Taxonomy" id="767694"/>
    <lineage>
        <taxon>Bacteria</taxon>
        <taxon>Pseudomonadati</taxon>
        <taxon>Pseudomonadota</taxon>
        <taxon>Alphaproteobacteria</taxon>
        <taxon>Hyphomicrobiales</taxon>
        <taxon>Methylobacteriaceae</taxon>
        <taxon>Methylobacterium</taxon>
    </lineage>
</organism>
<dbReference type="RefSeq" id="WP_290355775.1">
    <property type="nucleotide sequence ID" value="NZ_JAUFPT010000032.1"/>
</dbReference>
<comment type="caution">
    <text evidence="1">The sequence shown here is derived from an EMBL/GenBank/DDBJ whole genome shotgun (WGS) entry which is preliminary data.</text>
</comment>
<dbReference type="EMBL" id="JAUFPT010000032">
    <property type="protein sequence ID" value="MDN3571423.1"/>
    <property type="molecule type" value="Genomic_DNA"/>
</dbReference>
<evidence type="ECO:0000313" key="2">
    <source>
        <dbReference type="Proteomes" id="UP001244297"/>
    </source>
</evidence>
<accession>A0ABT8AQ69</accession>
<gene>
    <name evidence="1" type="ORF">QWZ18_12430</name>
</gene>